<gene>
    <name evidence="2" type="ORF">HJG60_008353</name>
</gene>
<dbReference type="EMBL" id="JABVXQ010000010">
    <property type="protein sequence ID" value="KAF6088530.1"/>
    <property type="molecule type" value="Genomic_DNA"/>
</dbReference>
<proteinExistence type="predicted"/>
<feature type="region of interest" description="Disordered" evidence="1">
    <location>
        <begin position="1"/>
        <end position="122"/>
    </location>
</feature>
<name>A0A833Z6Z0_9CHIR</name>
<accession>A0A833Z6Z0</accession>
<evidence type="ECO:0000313" key="3">
    <source>
        <dbReference type="Proteomes" id="UP000664940"/>
    </source>
</evidence>
<evidence type="ECO:0000313" key="2">
    <source>
        <dbReference type="EMBL" id="KAF6088530.1"/>
    </source>
</evidence>
<feature type="region of interest" description="Disordered" evidence="1">
    <location>
        <begin position="190"/>
        <end position="218"/>
    </location>
</feature>
<dbReference type="AlphaFoldDB" id="A0A833Z6Z0"/>
<dbReference type="Proteomes" id="UP000664940">
    <property type="component" value="Unassembled WGS sequence"/>
</dbReference>
<organism evidence="2 3">
    <name type="scientific">Phyllostomus discolor</name>
    <name type="common">pale spear-nosed bat</name>
    <dbReference type="NCBI Taxonomy" id="89673"/>
    <lineage>
        <taxon>Eukaryota</taxon>
        <taxon>Metazoa</taxon>
        <taxon>Chordata</taxon>
        <taxon>Craniata</taxon>
        <taxon>Vertebrata</taxon>
        <taxon>Euteleostomi</taxon>
        <taxon>Mammalia</taxon>
        <taxon>Eutheria</taxon>
        <taxon>Laurasiatheria</taxon>
        <taxon>Chiroptera</taxon>
        <taxon>Yangochiroptera</taxon>
        <taxon>Phyllostomidae</taxon>
        <taxon>Phyllostominae</taxon>
        <taxon>Phyllostomus</taxon>
    </lineage>
</organism>
<sequence>MTFYRGEAAGGVLGAVRRAGPPGTTPGASHGRAPGGGVRSCPGAASTIAGPGGGWGGPSSQGLSQRSPSAARGGVGGGTCAVSSTDPAAAAFAPRPPGAVSRTRADSSVALRPAARSPRWRGRVPTRMVCGRTETFTRSTKAGSKEITARTRKHHLFCGRVERRSRCGVSGAPRGGEGSHRRARLFHTARQVSRGWGDKAPGPGPNPSPPAQGAFAQI</sequence>
<feature type="compositionally biased region" description="Gly residues" evidence="1">
    <location>
        <begin position="50"/>
        <end position="59"/>
    </location>
</feature>
<comment type="caution">
    <text evidence="2">The sequence shown here is derived from an EMBL/GenBank/DDBJ whole genome shotgun (WGS) entry which is preliminary data.</text>
</comment>
<reference evidence="2 3" key="1">
    <citation type="journal article" date="2020" name="Nature">
        <title>Six reference-quality genomes reveal evolution of bat adaptations.</title>
        <authorList>
            <person name="Jebb D."/>
            <person name="Huang Z."/>
            <person name="Pippel M."/>
            <person name="Hughes G.M."/>
            <person name="Lavrichenko K."/>
            <person name="Devanna P."/>
            <person name="Winkler S."/>
            <person name="Jermiin L.S."/>
            <person name="Skirmuntt E.C."/>
            <person name="Katzourakis A."/>
            <person name="Burkitt-Gray L."/>
            <person name="Ray D.A."/>
            <person name="Sullivan K.A.M."/>
            <person name="Roscito J.G."/>
            <person name="Kirilenko B.M."/>
            <person name="Davalos L.M."/>
            <person name="Corthals A.P."/>
            <person name="Power M.L."/>
            <person name="Jones G."/>
            <person name="Ransome R.D."/>
            <person name="Dechmann D.K.N."/>
            <person name="Locatelli A.G."/>
            <person name="Puechmaille S.J."/>
            <person name="Fedrigo O."/>
            <person name="Jarvis E.D."/>
            <person name="Hiller M."/>
            <person name="Vernes S.C."/>
            <person name="Myers E.W."/>
            <person name="Teeling E.C."/>
        </authorList>
    </citation>
    <scope>NUCLEOTIDE SEQUENCE [LARGE SCALE GENOMIC DNA]</scope>
    <source>
        <strain evidence="2">Bat1K_MPI-CBG_1</strain>
    </source>
</reference>
<evidence type="ECO:0000256" key="1">
    <source>
        <dbReference type="SAM" id="MobiDB-lite"/>
    </source>
</evidence>
<protein>
    <submittedName>
        <fullName evidence="2">Uncharacterized protein</fullName>
    </submittedName>
</protein>